<dbReference type="Proteomes" id="UP000824135">
    <property type="component" value="Unassembled WGS sequence"/>
</dbReference>
<proteinExistence type="predicted"/>
<evidence type="ECO:0000313" key="2">
    <source>
        <dbReference type="Proteomes" id="UP000824135"/>
    </source>
</evidence>
<protein>
    <submittedName>
        <fullName evidence="1">Uncharacterized protein</fullName>
    </submittedName>
</protein>
<organism evidence="1 2">
    <name type="scientific">Candidatus Borkfalkia excrementavium</name>
    <dbReference type="NCBI Taxonomy" id="2838505"/>
    <lineage>
        <taxon>Bacteria</taxon>
        <taxon>Bacillati</taxon>
        <taxon>Bacillota</taxon>
        <taxon>Clostridia</taxon>
        <taxon>Christensenellales</taxon>
        <taxon>Christensenellaceae</taxon>
        <taxon>Candidatus Borkfalkia</taxon>
    </lineage>
</organism>
<gene>
    <name evidence="1" type="ORF">H9728_06625</name>
</gene>
<name>A0A9D2CFC5_9FIRM</name>
<sequence length="272" mass="31017">MTHNQKDHTYEKAYQFLDGLSVYEIRSICRALNIPAGLNKKQRLISDIVKAVSERGIPESAVLRDKPRETSDYLLNKLRQIREECAGEEGFRYGNAEIAVADQICTVKAGMAQAVLTAVTDAEAFRTLAELVYLGNVVINGNRKTGQTVEKYEKTADKIYRQYYILENSVSDAGAIEENEIGDVRDRMYDRVKRYLDDFERDAYIGKLSELFAERMYPTGNVYDEERLLRGRAAELLCGRELVRQGDNIVRIDIEGAAEKVESMLREDRAEH</sequence>
<comment type="caution">
    <text evidence="1">The sequence shown here is derived from an EMBL/GenBank/DDBJ whole genome shotgun (WGS) entry which is preliminary data.</text>
</comment>
<reference evidence="1" key="2">
    <citation type="submission" date="2021-04" db="EMBL/GenBank/DDBJ databases">
        <authorList>
            <person name="Gilroy R."/>
        </authorList>
    </citation>
    <scope>NUCLEOTIDE SEQUENCE</scope>
    <source>
        <strain evidence="1">CHK199-9574</strain>
    </source>
</reference>
<evidence type="ECO:0000313" key="1">
    <source>
        <dbReference type="EMBL" id="HIY78703.1"/>
    </source>
</evidence>
<dbReference type="AlphaFoldDB" id="A0A9D2CFC5"/>
<accession>A0A9D2CFC5</accession>
<dbReference type="EMBL" id="DXCO01000040">
    <property type="protein sequence ID" value="HIY78703.1"/>
    <property type="molecule type" value="Genomic_DNA"/>
</dbReference>
<reference evidence="1" key="1">
    <citation type="journal article" date="2021" name="PeerJ">
        <title>Extensive microbial diversity within the chicken gut microbiome revealed by metagenomics and culture.</title>
        <authorList>
            <person name="Gilroy R."/>
            <person name="Ravi A."/>
            <person name="Getino M."/>
            <person name="Pursley I."/>
            <person name="Horton D.L."/>
            <person name="Alikhan N.F."/>
            <person name="Baker D."/>
            <person name="Gharbi K."/>
            <person name="Hall N."/>
            <person name="Watson M."/>
            <person name="Adriaenssens E.M."/>
            <person name="Foster-Nyarko E."/>
            <person name="Jarju S."/>
            <person name="Secka A."/>
            <person name="Antonio M."/>
            <person name="Oren A."/>
            <person name="Chaudhuri R.R."/>
            <person name="La Ragione R."/>
            <person name="Hildebrand F."/>
            <person name="Pallen M.J."/>
        </authorList>
    </citation>
    <scope>NUCLEOTIDE SEQUENCE</scope>
    <source>
        <strain evidence="1">CHK199-9574</strain>
    </source>
</reference>